<evidence type="ECO:0000313" key="4">
    <source>
        <dbReference type="EMBL" id="MBD2844122.1"/>
    </source>
</evidence>
<evidence type="ECO:0000259" key="3">
    <source>
        <dbReference type="Pfam" id="PF13478"/>
    </source>
</evidence>
<sequence length="346" mass="37186">MQRILSWIKYDNRPAVLATIIRVEGHAYRKAGAAMLFAGEEERVGSISPGCLEADLQLRAADVWREGVSETAVYDASDADDLSWGEASGCGGTIHVLLEPVKGIFRDLLCVIHDRLQRGQTSWLYRLQGESGLRYRLSGDAELRDAAEGDGEVLLALRIAPPPRLVLFGAGEDVRPIASLAARTGFRIAVADWRERLAAREHFPGAHIVSGEMEELVRELAIGPQDYVLVCSHQLQRDQSFLAAALEAGPHYVGVIGSRARARRLREALGSPPALRGPVGVDIGAEGAEEIAVSIVADLIRARRARQADGHAEEGGVADENRGRIVGSGTQPSGSVRDGGSRIVQG</sequence>
<dbReference type="Pfam" id="PF02625">
    <property type="entry name" value="XdhC_CoxI"/>
    <property type="match status" value="1"/>
</dbReference>
<feature type="domain" description="XdhC- CoxI" evidence="2">
    <location>
        <begin position="12"/>
        <end position="75"/>
    </location>
</feature>
<dbReference type="PANTHER" id="PTHR30388">
    <property type="entry name" value="ALDEHYDE OXIDOREDUCTASE MOLYBDENUM COFACTOR ASSEMBLY PROTEIN"/>
    <property type="match status" value="1"/>
</dbReference>
<dbReference type="Pfam" id="PF13478">
    <property type="entry name" value="XdhC_C"/>
    <property type="match status" value="1"/>
</dbReference>
<dbReference type="EMBL" id="JACXIZ010000008">
    <property type="protein sequence ID" value="MBD2844122.1"/>
    <property type="molecule type" value="Genomic_DNA"/>
</dbReference>
<dbReference type="InterPro" id="IPR052698">
    <property type="entry name" value="MoCofactor_Util/Proc"/>
</dbReference>
<protein>
    <submittedName>
        <fullName evidence="4">XdhC family protein</fullName>
    </submittedName>
</protein>
<dbReference type="AlphaFoldDB" id="A0A927BP29"/>
<evidence type="ECO:0000313" key="5">
    <source>
        <dbReference type="Proteomes" id="UP000621560"/>
    </source>
</evidence>
<dbReference type="InterPro" id="IPR027051">
    <property type="entry name" value="XdhC_Rossmann_dom"/>
</dbReference>
<proteinExistence type="predicted"/>
<evidence type="ECO:0000256" key="1">
    <source>
        <dbReference type="SAM" id="MobiDB-lite"/>
    </source>
</evidence>
<accession>A0A927BP29</accession>
<name>A0A927BP29_9BACL</name>
<feature type="compositionally biased region" description="Basic and acidic residues" evidence="1">
    <location>
        <begin position="307"/>
        <end position="323"/>
    </location>
</feature>
<dbReference type="PANTHER" id="PTHR30388:SF6">
    <property type="entry name" value="XANTHINE DEHYDROGENASE SUBUNIT A-RELATED"/>
    <property type="match status" value="1"/>
</dbReference>
<feature type="domain" description="XdhC Rossmann" evidence="3">
    <location>
        <begin position="165"/>
        <end position="299"/>
    </location>
</feature>
<dbReference type="Proteomes" id="UP000621560">
    <property type="component" value="Unassembled WGS sequence"/>
</dbReference>
<evidence type="ECO:0000259" key="2">
    <source>
        <dbReference type="Pfam" id="PF02625"/>
    </source>
</evidence>
<organism evidence="4 5">
    <name type="scientific">Paenibacillus sabuli</name>
    <dbReference type="NCBI Taxonomy" id="2772509"/>
    <lineage>
        <taxon>Bacteria</taxon>
        <taxon>Bacillati</taxon>
        <taxon>Bacillota</taxon>
        <taxon>Bacilli</taxon>
        <taxon>Bacillales</taxon>
        <taxon>Paenibacillaceae</taxon>
        <taxon>Paenibacillus</taxon>
    </lineage>
</organism>
<keyword evidence="5" id="KW-1185">Reference proteome</keyword>
<reference evidence="4" key="1">
    <citation type="submission" date="2020-09" db="EMBL/GenBank/DDBJ databases">
        <title>A novel bacterium of genus Paenibacillus, isolated from South China Sea.</title>
        <authorList>
            <person name="Huang H."/>
            <person name="Mo K."/>
            <person name="Hu Y."/>
        </authorList>
    </citation>
    <scope>NUCLEOTIDE SEQUENCE</scope>
    <source>
        <strain evidence="4">IB182496</strain>
    </source>
</reference>
<feature type="region of interest" description="Disordered" evidence="1">
    <location>
        <begin position="307"/>
        <end position="346"/>
    </location>
</feature>
<comment type="caution">
    <text evidence="4">The sequence shown here is derived from an EMBL/GenBank/DDBJ whole genome shotgun (WGS) entry which is preliminary data.</text>
</comment>
<gene>
    <name evidence="4" type="ORF">IDH44_02895</name>
</gene>
<dbReference type="InterPro" id="IPR003777">
    <property type="entry name" value="XdhC_CoxI"/>
</dbReference>
<dbReference type="Gene3D" id="3.40.50.720">
    <property type="entry name" value="NAD(P)-binding Rossmann-like Domain"/>
    <property type="match status" value="1"/>
</dbReference>